<feature type="region of interest" description="Disordered" evidence="1">
    <location>
        <begin position="750"/>
        <end position="842"/>
    </location>
</feature>
<keyword evidence="3" id="KW-1185">Reference proteome</keyword>
<feature type="region of interest" description="Disordered" evidence="1">
    <location>
        <begin position="600"/>
        <end position="678"/>
    </location>
</feature>
<feature type="compositionally biased region" description="Basic and acidic residues" evidence="1">
    <location>
        <begin position="1054"/>
        <end position="1063"/>
    </location>
</feature>
<feature type="compositionally biased region" description="Basic and acidic residues" evidence="1">
    <location>
        <begin position="1028"/>
        <end position="1043"/>
    </location>
</feature>
<feature type="compositionally biased region" description="Basic residues" evidence="1">
    <location>
        <begin position="791"/>
        <end position="821"/>
    </location>
</feature>
<proteinExistence type="predicted"/>
<feature type="compositionally biased region" description="Basic and acidic residues" evidence="1">
    <location>
        <begin position="652"/>
        <end position="662"/>
    </location>
</feature>
<feature type="region of interest" description="Disordered" evidence="1">
    <location>
        <begin position="179"/>
        <end position="210"/>
    </location>
</feature>
<feature type="region of interest" description="Disordered" evidence="1">
    <location>
        <begin position="379"/>
        <end position="418"/>
    </location>
</feature>
<reference evidence="2" key="1">
    <citation type="submission" date="2023-07" db="EMBL/GenBank/DDBJ databases">
        <title>Chromosome-level genome assembly of Artemia franciscana.</title>
        <authorList>
            <person name="Jo E."/>
        </authorList>
    </citation>
    <scope>NUCLEOTIDE SEQUENCE</scope>
    <source>
        <tissue evidence="2">Whole body</tissue>
    </source>
</reference>
<name>A0AA88KYQ2_ARTSF</name>
<dbReference type="AlphaFoldDB" id="A0AA88KYQ2"/>
<evidence type="ECO:0000313" key="3">
    <source>
        <dbReference type="Proteomes" id="UP001187531"/>
    </source>
</evidence>
<feature type="compositionally biased region" description="Basic and acidic residues" evidence="1">
    <location>
        <begin position="189"/>
        <end position="205"/>
    </location>
</feature>
<feature type="region of interest" description="Disordered" evidence="1">
    <location>
        <begin position="1"/>
        <end position="50"/>
    </location>
</feature>
<feature type="compositionally biased region" description="Pro residues" evidence="1">
    <location>
        <begin position="990"/>
        <end position="1000"/>
    </location>
</feature>
<organism evidence="2 3">
    <name type="scientific">Artemia franciscana</name>
    <name type="common">Brine shrimp</name>
    <name type="synonym">Artemia sanfranciscana</name>
    <dbReference type="NCBI Taxonomy" id="6661"/>
    <lineage>
        <taxon>Eukaryota</taxon>
        <taxon>Metazoa</taxon>
        <taxon>Ecdysozoa</taxon>
        <taxon>Arthropoda</taxon>
        <taxon>Crustacea</taxon>
        <taxon>Branchiopoda</taxon>
        <taxon>Anostraca</taxon>
        <taxon>Artemiidae</taxon>
        <taxon>Artemia</taxon>
    </lineage>
</organism>
<protein>
    <submittedName>
        <fullName evidence="2">Uncharacterized protein</fullName>
    </submittedName>
</protein>
<dbReference type="EMBL" id="JAVRJZ010000019">
    <property type="protein sequence ID" value="KAK2706796.1"/>
    <property type="molecule type" value="Genomic_DNA"/>
</dbReference>
<evidence type="ECO:0000256" key="1">
    <source>
        <dbReference type="SAM" id="MobiDB-lite"/>
    </source>
</evidence>
<feature type="compositionally biased region" description="Basic and acidic residues" evidence="1">
    <location>
        <begin position="600"/>
        <end position="614"/>
    </location>
</feature>
<feature type="compositionally biased region" description="Basic residues" evidence="1">
    <location>
        <begin position="1064"/>
        <end position="1074"/>
    </location>
</feature>
<feature type="compositionally biased region" description="Polar residues" evidence="1">
    <location>
        <begin position="477"/>
        <end position="486"/>
    </location>
</feature>
<sequence>MGDYYRSRHPYQQKSTLGGSSSSANLLNPWPKLISQPQVQNSGNVPKSANSFSSFNSSAFAYRESELNPEVSQYSTADKRHNNTNEQKYLNMPTAASSPGLFLPVPPAPLLKYPQMEKQGTSLQSRYGTLLPLPGEQSYDVYENKEPMYSNIRHDEQIQSTSNYQLPNRARVISKGRQGMQKYPSNMGDNRDRWDTSGKRNDSKKLFTNNSDGRFFDRKTNATFGQDGGFHEDQFNDQQGHNFYGSANYSYTKRESDQYKNVPFHPNDQDTDYYTDNSRHWQENANYPDIEEQRYDSIDNNLPGFEDMAGENDIAYPGQKISVGSNLGYMKQRPKYPTSDNRLEAMELPVSSYPNEFVSMQGRDIPNEVMFQKRVNRPYEKASNQMKRKAPMSKSGQFYPNEGKQRQENTPVLHSERNLGPDLKKRAVPESVEPTKNAFSLMGSGQLFKPATERVALLPTPLARKTLLDHQHPGGQHTASRHNPSPSVGFPSLGKYDGAESASKNHGKEGLSIDWTMLSKAVEAASNVSNLSQIASREETSSQPSLSQLAAKLAVKQFDGNKKETISDGNRVVTSDKAAELLQTWECLMSGVEIPLEQSSEIRPEPKLEKKAIEEPSLSRSSRIRNTPKNRSPSPGRRRKRSSNRMSSQEDADCRSVRLEKSKSRRHRSPSYNTDLVGSSRKDFRYRSIEGSIIRESIHKRVAHSPIRSLSNGKRSRSPERFFDRKFNERHISLMTDGIDSVSSRLGVQSTNYRKTRRSTSLETSRRGSTDIRKHSPNWLGSLNEYDESRRKRRHESLERRHLRSGSRHRSPRRNSRRSKSRTNVVRSFSPPSIDENYPRSPLRKIWNQSPSNAVFQMRSRSVTPVKIVHEDELEATIKSRMRSQSPLFSRLGRDRSSPLRMAEPRQITDHDLRWRLKSRENRDYSPISDADHSPARSLPVQEDLRHVLLRRWSPGPEAVPVRIEKLSRSRTRSNSPDVACRKYLPFVPSPPPGWLPRPVPRNLNGSPGRQRRPWSPVPVTAELSSSVEKDAPGLLFEAKEGRGSPLYSSLEGVAHRSTETRNRRSRNKKRGRRVASSSEE</sequence>
<feature type="compositionally biased region" description="Polar residues" evidence="1">
    <location>
        <begin position="35"/>
        <end position="47"/>
    </location>
</feature>
<evidence type="ECO:0000313" key="2">
    <source>
        <dbReference type="EMBL" id="KAK2706796.1"/>
    </source>
</evidence>
<feature type="region of interest" description="Disordered" evidence="1">
    <location>
        <begin position="990"/>
        <end position="1081"/>
    </location>
</feature>
<gene>
    <name evidence="2" type="ORF">QYM36_014735</name>
</gene>
<comment type="caution">
    <text evidence="2">The sequence shown here is derived from an EMBL/GenBank/DDBJ whole genome shotgun (WGS) entry which is preliminary data.</text>
</comment>
<feature type="region of interest" description="Disordered" evidence="1">
    <location>
        <begin position="468"/>
        <end position="507"/>
    </location>
</feature>
<feature type="compositionally biased region" description="Basic and acidic residues" evidence="1">
    <location>
        <begin position="764"/>
        <end position="774"/>
    </location>
</feature>
<dbReference type="Proteomes" id="UP001187531">
    <property type="component" value="Unassembled WGS sequence"/>
</dbReference>
<accession>A0AA88KYQ2</accession>